<feature type="domain" description="UspA" evidence="2">
    <location>
        <begin position="1"/>
        <end position="143"/>
    </location>
</feature>
<dbReference type="CDD" id="cd00293">
    <property type="entry name" value="USP-like"/>
    <property type="match status" value="1"/>
</dbReference>
<dbReference type="AlphaFoldDB" id="A0A4R5DU55"/>
<dbReference type="PRINTS" id="PR01438">
    <property type="entry name" value="UNVRSLSTRESS"/>
</dbReference>
<dbReference type="InterPro" id="IPR014729">
    <property type="entry name" value="Rossmann-like_a/b/a_fold"/>
</dbReference>
<keyword evidence="4" id="KW-1185">Reference proteome</keyword>
<dbReference type="InterPro" id="IPR006015">
    <property type="entry name" value="Universal_stress_UspA"/>
</dbReference>
<dbReference type="Gene3D" id="3.40.50.620">
    <property type="entry name" value="HUPs"/>
    <property type="match status" value="2"/>
</dbReference>
<dbReference type="RefSeq" id="WP_131957116.1">
    <property type="nucleotide sequence ID" value="NZ_SMFL01000002.1"/>
</dbReference>
<organism evidence="3 4">
    <name type="scientific">Dyadobacter psychrotolerans</name>
    <dbReference type="NCBI Taxonomy" id="2541721"/>
    <lineage>
        <taxon>Bacteria</taxon>
        <taxon>Pseudomonadati</taxon>
        <taxon>Bacteroidota</taxon>
        <taxon>Cytophagia</taxon>
        <taxon>Cytophagales</taxon>
        <taxon>Spirosomataceae</taxon>
        <taxon>Dyadobacter</taxon>
    </lineage>
</organism>
<proteinExistence type="inferred from homology"/>
<protein>
    <submittedName>
        <fullName evidence="3">Universal stress protein</fullName>
    </submittedName>
</protein>
<gene>
    <name evidence="3" type="ORF">E0F88_05300</name>
</gene>
<evidence type="ECO:0000259" key="2">
    <source>
        <dbReference type="Pfam" id="PF00582"/>
    </source>
</evidence>
<dbReference type="PANTHER" id="PTHR46268">
    <property type="entry name" value="STRESS RESPONSE PROTEIN NHAX"/>
    <property type="match status" value="1"/>
</dbReference>
<name>A0A4R5DU55_9BACT</name>
<comment type="caution">
    <text evidence="3">The sequence shown here is derived from an EMBL/GenBank/DDBJ whole genome shotgun (WGS) entry which is preliminary data.</text>
</comment>
<reference evidence="3 4" key="1">
    <citation type="submission" date="2019-03" db="EMBL/GenBank/DDBJ databases">
        <title>Dyadobacter AR-3-6 sp. nov., isolated from arctic soil.</title>
        <authorList>
            <person name="Chaudhary D.K."/>
        </authorList>
    </citation>
    <scope>NUCLEOTIDE SEQUENCE [LARGE SCALE GENOMIC DNA]</scope>
    <source>
        <strain evidence="3 4">AR-3-6</strain>
    </source>
</reference>
<dbReference type="EMBL" id="SMFL01000002">
    <property type="protein sequence ID" value="TDE17307.1"/>
    <property type="molecule type" value="Genomic_DNA"/>
</dbReference>
<dbReference type="InterPro" id="IPR006016">
    <property type="entry name" value="UspA"/>
</dbReference>
<dbReference type="Pfam" id="PF00582">
    <property type="entry name" value="Usp"/>
    <property type="match status" value="1"/>
</dbReference>
<sequence length="277" mass="31310">MKKILVTTDFSADSKAGLRFAIQLASQSNFALTFFHSYNIMSPTTWTAARIKDYEKSEAAKVRQKLDLFVGKVYQELGIKPEHDKCVIKSSFFAQSNIMEYATDHHFDFICISTRGAGKLQRLLGTNTANLINNSEIPVIAVPYTYKSKKITSILYASDLANLDKELETVAAFAAPINAEVQLLHFTTFLETHIDPEKIEQATKKSDHLHMKLDIKFFEPAESLVSHIEAAVARTKPSMLVMFTEHHRSLFEKIFLSSKSAEFSYHPVVPLLVFNKI</sequence>
<evidence type="ECO:0000313" key="4">
    <source>
        <dbReference type="Proteomes" id="UP000294850"/>
    </source>
</evidence>
<dbReference type="Proteomes" id="UP000294850">
    <property type="component" value="Unassembled WGS sequence"/>
</dbReference>
<accession>A0A4R5DU55</accession>
<evidence type="ECO:0000256" key="1">
    <source>
        <dbReference type="ARBA" id="ARBA00008791"/>
    </source>
</evidence>
<comment type="similarity">
    <text evidence="1">Belongs to the universal stress protein A family.</text>
</comment>
<dbReference type="PANTHER" id="PTHR46268:SF6">
    <property type="entry name" value="UNIVERSAL STRESS PROTEIN UP12"/>
    <property type="match status" value="1"/>
</dbReference>
<dbReference type="SUPFAM" id="SSF52402">
    <property type="entry name" value="Adenine nucleotide alpha hydrolases-like"/>
    <property type="match status" value="2"/>
</dbReference>
<evidence type="ECO:0000313" key="3">
    <source>
        <dbReference type="EMBL" id="TDE17307.1"/>
    </source>
</evidence>
<dbReference type="OrthoDB" id="1522603at2"/>